<name>A0ACC0IM26_9ERIC</name>
<keyword evidence="2" id="KW-1185">Reference proteome</keyword>
<organism evidence="1 2">
    <name type="scientific">Camellia lanceoleosa</name>
    <dbReference type="NCBI Taxonomy" id="1840588"/>
    <lineage>
        <taxon>Eukaryota</taxon>
        <taxon>Viridiplantae</taxon>
        <taxon>Streptophyta</taxon>
        <taxon>Embryophyta</taxon>
        <taxon>Tracheophyta</taxon>
        <taxon>Spermatophyta</taxon>
        <taxon>Magnoliopsida</taxon>
        <taxon>eudicotyledons</taxon>
        <taxon>Gunneridae</taxon>
        <taxon>Pentapetalae</taxon>
        <taxon>asterids</taxon>
        <taxon>Ericales</taxon>
        <taxon>Theaceae</taxon>
        <taxon>Camellia</taxon>
    </lineage>
</organism>
<reference evidence="1 2" key="1">
    <citation type="journal article" date="2022" name="Plant J.">
        <title>Chromosome-level genome of Camellia lanceoleosa provides a valuable resource for understanding genome evolution and self-incompatibility.</title>
        <authorList>
            <person name="Gong W."/>
            <person name="Xiao S."/>
            <person name="Wang L."/>
            <person name="Liao Z."/>
            <person name="Chang Y."/>
            <person name="Mo W."/>
            <person name="Hu G."/>
            <person name="Li W."/>
            <person name="Zhao G."/>
            <person name="Zhu H."/>
            <person name="Hu X."/>
            <person name="Ji K."/>
            <person name="Xiang X."/>
            <person name="Song Q."/>
            <person name="Yuan D."/>
            <person name="Jin S."/>
            <person name="Zhang L."/>
        </authorList>
    </citation>
    <scope>NUCLEOTIDE SEQUENCE [LARGE SCALE GENOMIC DNA]</scope>
    <source>
        <strain evidence="1">SQ_2022a</strain>
    </source>
</reference>
<proteinExistence type="predicted"/>
<sequence>MVWWEAVLSPALQVLFDKLASGDILNLLKGWNIDELLLDKLKIAYVTNTAVVDDAEEKQYNNLAVETWLGMLKHAVYEAEDTLDDLATEALRFKLESNSQTIADQVQVVHYLQGLSL</sequence>
<dbReference type="EMBL" id="CM045760">
    <property type="protein sequence ID" value="KAI8026480.1"/>
    <property type="molecule type" value="Genomic_DNA"/>
</dbReference>
<evidence type="ECO:0000313" key="2">
    <source>
        <dbReference type="Proteomes" id="UP001060215"/>
    </source>
</evidence>
<comment type="caution">
    <text evidence="1">The sequence shown here is derived from an EMBL/GenBank/DDBJ whole genome shotgun (WGS) entry which is preliminary data.</text>
</comment>
<evidence type="ECO:0000313" key="1">
    <source>
        <dbReference type="EMBL" id="KAI8026480.1"/>
    </source>
</evidence>
<gene>
    <name evidence="1" type="ORF">LOK49_LG02G01548</name>
</gene>
<dbReference type="Proteomes" id="UP001060215">
    <property type="component" value="Chromosome 3"/>
</dbReference>
<accession>A0ACC0IM26</accession>
<protein>
    <submittedName>
        <fullName evidence="1">Disease resistance RPP13-like protein 1</fullName>
    </submittedName>
</protein>